<evidence type="ECO:0000256" key="4">
    <source>
        <dbReference type="ARBA" id="ARBA00023136"/>
    </source>
</evidence>
<accession>A0A4S2LLQ3</accession>
<dbReference type="PRINTS" id="PR00237">
    <property type="entry name" value="GPCRRHODOPSN"/>
</dbReference>
<dbReference type="InterPro" id="IPR017452">
    <property type="entry name" value="GPCR_Rhodpsn_7TM"/>
</dbReference>
<dbReference type="GO" id="GO:0016020">
    <property type="term" value="C:membrane"/>
    <property type="evidence" value="ECO:0007669"/>
    <property type="project" value="UniProtKB-SubCell"/>
</dbReference>
<dbReference type="SUPFAM" id="SSF81321">
    <property type="entry name" value="Family A G protein-coupled receptor-like"/>
    <property type="match status" value="1"/>
</dbReference>
<evidence type="ECO:0000256" key="3">
    <source>
        <dbReference type="ARBA" id="ARBA00022989"/>
    </source>
</evidence>
<dbReference type="OrthoDB" id="6246803at2759"/>
<feature type="transmembrane region" description="Helical" evidence="5">
    <location>
        <begin position="83"/>
        <end position="106"/>
    </location>
</feature>
<dbReference type="InterPro" id="IPR000276">
    <property type="entry name" value="GPCR_Rhodpsn"/>
</dbReference>
<feature type="transmembrane region" description="Helical" evidence="5">
    <location>
        <begin position="191"/>
        <end position="212"/>
    </location>
</feature>
<dbReference type="EMBL" id="SJOL01006682">
    <property type="protein sequence ID" value="TGZ64550.1"/>
    <property type="molecule type" value="Genomic_DNA"/>
</dbReference>
<dbReference type="PANTHER" id="PTHR45698">
    <property type="entry name" value="TRACE AMINE-ASSOCIATED RECEPTOR 19N-RELATED"/>
    <property type="match status" value="1"/>
</dbReference>
<dbReference type="Proteomes" id="UP000308267">
    <property type="component" value="Unassembled WGS sequence"/>
</dbReference>
<dbReference type="CDD" id="cd00637">
    <property type="entry name" value="7tm_classA_rhodopsin-like"/>
    <property type="match status" value="1"/>
</dbReference>
<dbReference type="STRING" id="147828.A0A4S2LLQ3"/>
<organism evidence="7 8">
    <name type="scientific">Opisthorchis felineus</name>
    <dbReference type="NCBI Taxonomy" id="147828"/>
    <lineage>
        <taxon>Eukaryota</taxon>
        <taxon>Metazoa</taxon>
        <taxon>Spiralia</taxon>
        <taxon>Lophotrochozoa</taxon>
        <taxon>Platyhelminthes</taxon>
        <taxon>Trematoda</taxon>
        <taxon>Digenea</taxon>
        <taxon>Opisthorchiida</taxon>
        <taxon>Opisthorchiata</taxon>
        <taxon>Opisthorchiidae</taxon>
        <taxon>Opisthorchis</taxon>
    </lineage>
</organism>
<evidence type="ECO:0000313" key="8">
    <source>
        <dbReference type="Proteomes" id="UP000308267"/>
    </source>
</evidence>
<dbReference type="PANTHER" id="PTHR45698:SF1">
    <property type="entry name" value="TRACE AMINE-ASSOCIATED RECEPTOR 13C-LIKE"/>
    <property type="match status" value="1"/>
</dbReference>
<evidence type="ECO:0000259" key="6">
    <source>
        <dbReference type="PROSITE" id="PS50262"/>
    </source>
</evidence>
<evidence type="ECO:0000256" key="2">
    <source>
        <dbReference type="ARBA" id="ARBA00022692"/>
    </source>
</evidence>
<keyword evidence="4 5" id="KW-0472">Membrane</keyword>
<dbReference type="AlphaFoldDB" id="A0A4S2LLQ3"/>
<dbReference type="GO" id="GO:0004930">
    <property type="term" value="F:G protein-coupled receptor activity"/>
    <property type="evidence" value="ECO:0007669"/>
    <property type="project" value="InterPro"/>
</dbReference>
<comment type="caution">
    <text evidence="7">The sequence shown here is derived from an EMBL/GenBank/DDBJ whole genome shotgun (WGS) entry which is preliminary data.</text>
</comment>
<feature type="transmembrane region" description="Helical" evidence="5">
    <location>
        <begin position="43"/>
        <end position="62"/>
    </location>
</feature>
<feature type="domain" description="G-protein coupled receptors family 1 profile" evidence="6">
    <location>
        <begin position="57"/>
        <end position="248"/>
    </location>
</feature>
<comment type="subcellular location">
    <subcellularLocation>
        <location evidence="1">Membrane</location>
    </subcellularLocation>
</comment>
<dbReference type="Pfam" id="PF00001">
    <property type="entry name" value="7tm_1"/>
    <property type="match status" value="1"/>
</dbReference>
<keyword evidence="8" id="KW-1185">Reference proteome</keyword>
<gene>
    <name evidence="7" type="ORF">CRM22_006315</name>
</gene>
<dbReference type="Gene3D" id="1.20.1070.10">
    <property type="entry name" value="Rhodopsin 7-helix transmembrane proteins"/>
    <property type="match status" value="1"/>
</dbReference>
<sequence length="298" mass="33877">MKNQFVFDGLASLIALLSLVISSQHFHDMPALGVIMCSLWESRCIFWFIVLLSEVNLVCIAVDRLRAIVFSTNYKQQEHHSIVGYYTVTFVYASVNAILPVFMITYKHPVCIHRLENQVPGQMEAITFAFCYIWLITGYLVPGIIMAFCYVRVIWALRNIMNKKSTTLDSINGRSQASTNTRHANSSHRSIVIPVVIMWTAFLITHAYYVVYNILAVHQVIPYQSNSIERRLSIFLTVVNSACNPMILLVSSPPLRKRMSQFLLSLIKHGKPIVEDQNMSLSHGSADAKQPSQVDHQR</sequence>
<keyword evidence="2 5" id="KW-0812">Transmembrane</keyword>
<feature type="transmembrane region" description="Helical" evidence="5">
    <location>
        <begin position="232"/>
        <end position="250"/>
    </location>
</feature>
<keyword evidence="3 5" id="KW-1133">Transmembrane helix</keyword>
<reference evidence="7 8" key="1">
    <citation type="journal article" date="2019" name="BMC Genomics">
        <title>New insights from Opisthorchis felineus genome: update on genomics of the epidemiologically important liver flukes.</title>
        <authorList>
            <person name="Ershov N.I."/>
            <person name="Mordvinov V.A."/>
            <person name="Prokhortchouk E.B."/>
            <person name="Pakharukova M.Y."/>
            <person name="Gunbin K.V."/>
            <person name="Ustyantsev K."/>
            <person name="Genaev M.A."/>
            <person name="Blinov A.G."/>
            <person name="Mazur A."/>
            <person name="Boulygina E."/>
            <person name="Tsygankova S."/>
            <person name="Khrameeva E."/>
            <person name="Chekanov N."/>
            <person name="Fan G."/>
            <person name="Xiao A."/>
            <person name="Zhang H."/>
            <person name="Xu X."/>
            <person name="Yang H."/>
            <person name="Solovyev V."/>
            <person name="Lee S.M."/>
            <person name="Liu X."/>
            <person name="Afonnikov D.A."/>
            <person name="Skryabin K.G."/>
        </authorList>
    </citation>
    <scope>NUCLEOTIDE SEQUENCE [LARGE SCALE GENOMIC DNA]</scope>
    <source>
        <strain evidence="7">AK-0245</strain>
        <tissue evidence="7">Whole organism</tissue>
    </source>
</reference>
<dbReference type="PROSITE" id="PS50262">
    <property type="entry name" value="G_PROTEIN_RECEP_F1_2"/>
    <property type="match status" value="1"/>
</dbReference>
<evidence type="ECO:0000313" key="7">
    <source>
        <dbReference type="EMBL" id="TGZ64550.1"/>
    </source>
</evidence>
<name>A0A4S2LLQ3_OPIFE</name>
<evidence type="ECO:0000256" key="1">
    <source>
        <dbReference type="ARBA" id="ARBA00004370"/>
    </source>
</evidence>
<feature type="transmembrane region" description="Helical" evidence="5">
    <location>
        <begin position="126"/>
        <end position="155"/>
    </location>
</feature>
<protein>
    <recommendedName>
        <fullName evidence="6">G-protein coupled receptors family 1 profile domain-containing protein</fullName>
    </recommendedName>
</protein>
<evidence type="ECO:0000256" key="5">
    <source>
        <dbReference type="SAM" id="Phobius"/>
    </source>
</evidence>
<proteinExistence type="predicted"/>